<comment type="similarity">
    <text evidence="1">Belongs to the CdaR family.</text>
</comment>
<proteinExistence type="inferred from homology"/>
<dbReference type="AlphaFoldDB" id="A0A255GKA8"/>
<dbReference type="EMBL" id="NMVO01000013">
    <property type="protein sequence ID" value="OYO13404.1"/>
    <property type="molecule type" value="Genomic_DNA"/>
</dbReference>
<sequence length="406" mass="44125">MTGRTVTDVPSESPDVIELIRRAALASRENLPEVRDSVDQKTLSALGMTDIAADPELSAAMARANHSNLTRWIDANIAYPGEPVPANTSRELLDHFRNAVRRGLDSTGMDAFRTGQNAAWRWWMAAVFAQAEDLEQARAALEITSASISDFVDRTMRAVWDRIQAERDDLLHSSQAEKRELVELILAGQAASPARATRILGHRLDGAHTALVIWTADPDPDSDLLADTARRIASAWGATRTLTVVPSAGSLWVWVDAEAGSYPAAQLPHGLQVAVGSHGRGLAGFRRSHLDAVTVQQLLARLDSPTRIATIEQVALVNLVTKDPIAAAEFTRRTLGQLAAADQGLREVLRVHLHGGCRTTHTAQALHLHRNTVVRQLAKAERLLPAPLEDGGVAVAVALDMLHWQR</sequence>
<dbReference type="Pfam" id="PF13556">
    <property type="entry name" value="HTH_30"/>
    <property type="match status" value="1"/>
</dbReference>
<accession>A0A255GKA8</accession>
<keyword evidence="5" id="KW-1185">Reference proteome</keyword>
<feature type="domain" description="CdaR GGDEF-like" evidence="3">
    <location>
        <begin position="195"/>
        <end position="297"/>
    </location>
</feature>
<evidence type="ECO:0000256" key="1">
    <source>
        <dbReference type="ARBA" id="ARBA00006754"/>
    </source>
</evidence>
<dbReference type="InterPro" id="IPR025736">
    <property type="entry name" value="PucR_C-HTH_dom"/>
</dbReference>
<gene>
    <name evidence="4" type="ORF">CGZ94_10505</name>
</gene>
<evidence type="ECO:0000313" key="4">
    <source>
        <dbReference type="EMBL" id="OYO13404.1"/>
    </source>
</evidence>
<evidence type="ECO:0000259" key="2">
    <source>
        <dbReference type="Pfam" id="PF13556"/>
    </source>
</evidence>
<comment type="caution">
    <text evidence="4">The sequence shown here is derived from an EMBL/GenBank/DDBJ whole genome shotgun (WGS) entry which is preliminary data.</text>
</comment>
<dbReference type="PANTHER" id="PTHR33744:SF1">
    <property type="entry name" value="DNA-BINDING TRANSCRIPTIONAL ACTIVATOR ADER"/>
    <property type="match status" value="1"/>
</dbReference>
<protein>
    <submittedName>
        <fullName evidence="4">Transcriptional regulator</fullName>
    </submittedName>
</protein>
<name>A0A255GKA8_9ACTN</name>
<evidence type="ECO:0000259" key="3">
    <source>
        <dbReference type="Pfam" id="PF17853"/>
    </source>
</evidence>
<dbReference type="Gene3D" id="1.10.10.2840">
    <property type="entry name" value="PucR C-terminal helix-turn-helix domain"/>
    <property type="match status" value="1"/>
</dbReference>
<dbReference type="Pfam" id="PF17853">
    <property type="entry name" value="GGDEF_2"/>
    <property type="match status" value="1"/>
</dbReference>
<dbReference type="Proteomes" id="UP000215896">
    <property type="component" value="Unassembled WGS sequence"/>
</dbReference>
<dbReference type="InterPro" id="IPR041522">
    <property type="entry name" value="CdaR_GGDEF"/>
</dbReference>
<dbReference type="PANTHER" id="PTHR33744">
    <property type="entry name" value="CARBOHYDRATE DIACID REGULATOR"/>
    <property type="match status" value="1"/>
</dbReference>
<organism evidence="4 5">
    <name type="scientific">Enemella evansiae</name>
    <dbReference type="NCBI Taxonomy" id="2016499"/>
    <lineage>
        <taxon>Bacteria</taxon>
        <taxon>Bacillati</taxon>
        <taxon>Actinomycetota</taxon>
        <taxon>Actinomycetes</taxon>
        <taxon>Propionibacteriales</taxon>
        <taxon>Propionibacteriaceae</taxon>
        <taxon>Enemella</taxon>
    </lineage>
</organism>
<feature type="domain" description="PucR C-terminal helix-turn-helix" evidence="2">
    <location>
        <begin position="345"/>
        <end position="400"/>
    </location>
</feature>
<evidence type="ECO:0000313" key="5">
    <source>
        <dbReference type="Proteomes" id="UP000215896"/>
    </source>
</evidence>
<dbReference type="InterPro" id="IPR051448">
    <property type="entry name" value="CdaR-like_regulators"/>
</dbReference>
<dbReference type="InterPro" id="IPR042070">
    <property type="entry name" value="PucR_C-HTH_sf"/>
</dbReference>
<reference evidence="4 5" key="1">
    <citation type="submission" date="2017-07" db="EMBL/GenBank/DDBJ databases">
        <title>Draft whole genome sequences of clinical Proprionibacteriaceae strains.</title>
        <authorList>
            <person name="Bernier A.-M."/>
            <person name="Bernard K."/>
            <person name="Domingo M.-C."/>
        </authorList>
    </citation>
    <scope>NUCLEOTIDE SEQUENCE [LARGE SCALE GENOMIC DNA]</scope>
    <source>
        <strain evidence="4 5">NML 030167</strain>
    </source>
</reference>